<sequence>MTTTANLSTVILHWPDLTEALGARSTPTWPPAGRMSDHLRALDQADAELLEAERHRSLALRILERDPAQLGERPIPIRLPIHETMRIVRALLLDCADAIAESVQRRPIAPPAPRRAAYARTRAERLAWDDHARRVQAAQDDAADPRRWRWTGIRPDAPYTALWLLGRVQGAPGPFRPLSEVDAEHIAGVAHTAAWHVEQALDVGERTAALAIPCPTCGGQVSLHGGAGASPVARCTGCGQVWTYSQEIAA</sequence>
<name>A0ABM6GWX1_9ACTN</name>
<gene>
    <name evidence="1" type="ORF">A7J05_23135</name>
</gene>
<evidence type="ECO:0000313" key="2">
    <source>
        <dbReference type="Proteomes" id="UP000187191"/>
    </source>
</evidence>
<reference evidence="1 2" key="1">
    <citation type="submission" date="2016-05" db="EMBL/GenBank/DDBJ databases">
        <authorList>
            <person name="Gu J."/>
        </authorList>
    </citation>
    <scope>NUCLEOTIDE SEQUENCE [LARGE SCALE GENOMIC DNA]</scope>
    <source>
        <strain evidence="1 2">ACCC40021</strain>
    </source>
</reference>
<accession>A0ABM6GWX1</accession>
<proteinExistence type="predicted"/>
<dbReference type="EMBL" id="CP015588">
    <property type="protein sequence ID" value="APY88197.1"/>
    <property type="molecule type" value="Genomic_DNA"/>
</dbReference>
<dbReference type="Proteomes" id="UP000187191">
    <property type="component" value="Chromosome"/>
</dbReference>
<organism evidence="1 2">
    <name type="scientific">Streptomyces alfalfae</name>
    <dbReference type="NCBI Taxonomy" id="1642299"/>
    <lineage>
        <taxon>Bacteria</taxon>
        <taxon>Bacillati</taxon>
        <taxon>Actinomycetota</taxon>
        <taxon>Actinomycetes</taxon>
        <taxon>Kitasatosporales</taxon>
        <taxon>Streptomycetaceae</taxon>
        <taxon>Streptomyces</taxon>
    </lineage>
</organism>
<dbReference type="RefSeq" id="WP_076686154.1">
    <property type="nucleotide sequence ID" value="NZ_CP015588.1"/>
</dbReference>
<protein>
    <submittedName>
        <fullName evidence="1">Uncharacterized protein</fullName>
    </submittedName>
</protein>
<evidence type="ECO:0000313" key="1">
    <source>
        <dbReference type="EMBL" id="APY88197.1"/>
    </source>
</evidence>
<keyword evidence="2" id="KW-1185">Reference proteome</keyword>